<dbReference type="InterPro" id="IPR026341">
    <property type="entry name" value="T9SS_type_B"/>
</dbReference>
<dbReference type="OrthoDB" id="599464at2"/>
<evidence type="ECO:0000313" key="3">
    <source>
        <dbReference type="EMBL" id="RNL82892.1"/>
    </source>
</evidence>
<name>A0A3N0E4W7_SINP1</name>
<dbReference type="Gene3D" id="2.60.40.10">
    <property type="entry name" value="Immunoglobulins"/>
    <property type="match status" value="2"/>
</dbReference>
<protein>
    <submittedName>
        <fullName evidence="3">DUF11 domain-containing protein</fullName>
    </submittedName>
</protein>
<dbReference type="PROSITE" id="PS00018">
    <property type="entry name" value="EF_HAND_1"/>
    <property type="match status" value="1"/>
</dbReference>
<comment type="caution">
    <text evidence="3">The sequence shown here is derived from an EMBL/GenBank/DDBJ whole genome shotgun (WGS) entry which is preliminary data.</text>
</comment>
<dbReference type="PANTHER" id="PTHR34819">
    <property type="entry name" value="LARGE CYSTEINE-RICH PERIPLASMIC PROTEIN OMCB"/>
    <property type="match status" value="1"/>
</dbReference>
<dbReference type="InterPro" id="IPR013783">
    <property type="entry name" value="Ig-like_fold"/>
</dbReference>
<accession>A0A3N0E4W7</accession>
<feature type="compositionally biased region" description="Acidic residues" evidence="1">
    <location>
        <begin position="138"/>
        <end position="157"/>
    </location>
</feature>
<evidence type="ECO:0000313" key="4">
    <source>
        <dbReference type="Proteomes" id="UP000267469"/>
    </source>
</evidence>
<dbReference type="Pfam" id="PF24346">
    <property type="entry name" value="DUF7507"/>
    <property type="match status" value="3"/>
</dbReference>
<feature type="domain" description="DUF7507" evidence="2">
    <location>
        <begin position="164"/>
        <end position="269"/>
    </location>
</feature>
<evidence type="ECO:0000256" key="1">
    <source>
        <dbReference type="SAM" id="MobiDB-lite"/>
    </source>
</evidence>
<proteinExistence type="predicted"/>
<sequence>NGGVSNQALASGEDPNGDPVEDESGTDPDNDDPTETPIDQVPSIVLVKTGEYTDTNGNEMADAGDEITYTFTVTNTGNVTIDNISINDDLTGTTGLPITPVILAPGESGTATATYTITQEDMDNGGVSNQALASGEDPNGDPVEDESGTDADNDDPTDTPIEQNPDMTLIKTGMYIDENGDGSVTPGDIIQYSFTVENTGNVTLSNVSISDETMVPALEVSEVSPSVLAPGETGTASAIYTITQEDINIGAVYNIAEASAETPGGEEVYEESQPSEPLDPSDPFYMDECPDCTIVKLKRDPAITLLKTGEFNDENGDGQAQAGETITYRFEVTNTGNVYLDNIEIEDPLPGVTITGGPVSLAPGESDNTTFSGTYTITQDDIIDRGVTNQATVYANATDGSRVSNISDSEDGLGDAPTFIELEGCTIEVFNGVSPNGDGLNDTFKIQGIECYPDNTVEIYNRWGVKVYDTRGYDNNSRVFRGYSDGRATLNQGKRLPTGTYFYVLKYRTENGSVQDKSGYLFIN</sequence>
<feature type="domain" description="DUF7507" evidence="2">
    <location>
        <begin position="42"/>
        <end position="145"/>
    </location>
</feature>
<dbReference type="NCBIfam" id="TIGR04131">
    <property type="entry name" value="Bac_Flav_CTERM"/>
    <property type="match status" value="1"/>
</dbReference>
<dbReference type="InterPro" id="IPR051172">
    <property type="entry name" value="Chlamydia_OmcB"/>
</dbReference>
<dbReference type="InterPro" id="IPR055354">
    <property type="entry name" value="DUF7507"/>
</dbReference>
<feature type="domain" description="DUF7507" evidence="2">
    <location>
        <begin position="301"/>
        <end position="404"/>
    </location>
</feature>
<dbReference type="InterPro" id="IPR018247">
    <property type="entry name" value="EF_Hand_1_Ca_BS"/>
</dbReference>
<dbReference type="RefSeq" id="WP_123217009.1">
    <property type="nucleotide sequence ID" value="NZ_RJTM01000108.1"/>
</dbReference>
<feature type="non-terminal residue" evidence="3">
    <location>
        <position position="1"/>
    </location>
</feature>
<keyword evidence="4" id="KW-1185">Reference proteome</keyword>
<gene>
    <name evidence="3" type="ORF">ED312_15880</name>
</gene>
<dbReference type="EMBL" id="RJTM01000108">
    <property type="protein sequence ID" value="RNL82892.1"/>
    <property type="molecule type" value="Genomic_DNA"/>
</dbReference>
<reference evidence="3 4" key="1">
    <citation type="submission" date="2018-10" db="EMBL/GenBank/DDBJ databases">
        <title>Sinomicrobium pectinilyticum sp. nov., a pectinase-producing bacterium isolated from alkaline and saline soil, and emended description of the genus Sinomicrobium.</title>
        <authorList>
            <person name="Cheng B."/>
            <person name="Li C."/>
            <person name="Lai Q."/>
            <person name="Du M."/>
            <person name="Shao Z."/>
            <person name="Xu P."/>
            <person name="Yang C."/>
        </authorList>
    </citation>
    <scope>NUCLEOTIDE SEQUENCE [LARGE SCALE GENOMIC DNA]</scope>
    <source>
        <strain evidence="3 4">5DNS001</strain>
    </source>
</reference>
<dbReference type="Proteomes" id="UP000267469">
    <property type="component" value="Unassembled WGS sequence"/>
</dbReference>
<feature type="region of interest" description="Disordered" evidence="1">
    <location>
        <begin position="1"/>
        <end position="43"/>
    </location>
</feature>
<feature type="region of interest" description="Disordered" evidence="1">
    <location>
        <begin position="119"/>
        <end position="167"/>
    </location>
</feature>
<dbReference type="InterPro" id="IPR047589">
    <property type="entry name" value="DUF11_rpt"/>
</dbReference>
<dbReference type="Pfam" id="PF13585">
    <property type="entry name" value="CHU_C"/>
    <property type="match status" value="1"/>
</dbReference>
<dbReference type="AlphaFoldDB" id="A0A3N0E4W7"/>
<evidence type="ECO:0000259" key="2">
    <source>
        <dbReference type="Pfam" id="PF24346"/>
    </source>
</evidence>
<organism evidence="3 4">
    <name type="scientific">Sinomicrobium pectinilyticum</name>
    <dbReference type="NCBI Taxonomy" id="1084421"/>
    <lineage>
        <taxon>Bacteria</taxon>
        <taxon>Pseudomonadati</taxon>
        <taxon>Bacteroidota</taxon>
        <taxon>Flavobacteriia</taxon>
        <taxon>Flavobacteriales</taxon>
        <taxon>Flavobacteriaceae</taxon>
        <taxon>Sinomicrobium</taxon>
    </lineage>
</organism>
<dbReference type="NCBIfam" id="TIGR01451">
    <property type="entry name" value="B_ant_repeat"/>
    <property type="match status" value="3"/>
</dbReference>
<feature type="compositionally biased region" description="Acidic residues" evidence="1">
    <location>
        <begin position="15"/>
        <end position="34"/>
    </location>
</feature>
<dbReference type="PANTHER" id="PTHR34819:SF3">
    <property type="entry name" value="CELL SURFACE PROTEIN"/>
    <property type="match status" value="1"/>
</dbReference>